<dbReference type="EMBL" id="JYHA01000010">
    <property type="protein sequence ID" value="KKB96866.1"/>
    <property type="molecule type" value="Genomic_DNA"/>
</dbReference>
<gene>
    <name evidence="2" type="primary">mlaD</name>
    <name evidence="2" type="ORF">SZ25_00035</name>
</gene>
<protein>
    <submittedName>
        <fullName evidence="2">Putative phospholipid ABC transporter-binding protein MlaD</fullName>
    </submittedName>
</protein>
<dbReference type="NCBIfam" id="TIGR04430">
    <property type="entry name" value="OM_asym_MlaD"/>
    <property type="match status" value="1"/>
</dbReference>
<evidence type="ECO:0000259" key="1">
    <source>
        <dbReference type="Pfam" id="PF02470"/>
    </source>
</evidence>
<accession>A0A0F5MQ96</accession>
<proteinExistence type="predicted"/>
<dbReference type="PANTHER" id="PTHR33371:SF4">
    <property type="entry name" value="INTERMEMBRANE PHOSPHOLIPID TRANSPORT SYSTEM BINDING PROTEIN MLAD"/>
    <property type="match status" value="1"/>
</dbReference>
<evidence type="ECO:0000313" key="2">
    <source>
        <dbReference type="EMBL" id="KKB96866.1"/>
    </source>
</evidence>
<dbReference type="AlphaFoldDB" id="A0A0F5MQ96"/>
<feature type="domain" description="Mce/MlaD" evidence="1">
    <location>
        <begin position="36"/>
        <end position="110"/>
    </location>
</feature>
<dbReference type="Proteomes" id="UP000033358">
    <property type="component" value="Unassembled WGS sequence"/>
</dbReference>
<evidence type="ECO:0000313" key="3">
    <source>
        <dbReference type="Proteomes" id="UP000033358"/>
    </source>
</evidence>
<reference evidence="2 3" key="1">
    <citation type="submission" date="2015-02" db="EMBL/GenBank/DDBJ databases">
        <title>Single cell genomics of a rare environmental alphaproteobacterium provides unique insights into Rickettsiaceae evolution.</title>
        <authorList>
            <person name="Martijn J."/>
            <person name="Schulz F."/>
            <person name="Zaremba-Niedzwiedzka K."/>
            <person name="Viklund J."/>
            <person name="Stepanauskas R."/>
            <person name="Andersson S.G.E."/>
            <person name="Horn M."/>
            <person name="Guy L."/>
            <person name="Ettema T.J.G."/>
        </authorList>
    </citation>
    <scope>NUCLEOTIDE SEQUENCE [LARGE SCALE GENOMIC DNA]</scope>
    <source>
        <strain evidence="2 3">SCGC AAA041-L04</strain>
    </source>
</reference>
<dbReference type="PATRIC" id="fig|1607817.3.peg.35"/>
<sequence length="151" mass="15971">MKKITEAIAGLFVLLVAAGFVFFAYEGANIKSSSKNYPLIAKFSQADGITIGTDVRISGVKVGHVEKEYLDMSSFRAVVEISLDPAIKLPADSSIQIVSDGLLGGKYLSIGIGSDDKILASGGEIQYTQSSVNLEALIGKMIFSNPDHAAK</sequence>
<dbReference type="InterPro" id="IPR003399">
    <property type="entry name" value="Mce/MlaD"/>
</dbReference>
<keyword evidence="3" id="KW-1185">Reference proteome</keyword>
<organism evidence="2 3">
    <name type="scientific">Candidatus Arcanibacter lacustris</name>
    <dbReference type="NCBI Taxonomy" id="1607817"/>
    <lineage>
        <taxon>Bacteria</taxon>
        <taxon>Pseudomonadati</taxon>
        <taxon>Pseudomonadota</taxon>
        <taxon>Alphaproteobacteria</taxon>
        <taxon>Rickettsiales</taxon>
        <taxon>Candidatus Arcanibacter</taxon>
    </lineage>
</organism>
<dbReference type="InterPro" id="IPR030970">
    <property type="entry name" value="ABC_MlaD"/>
</dbReference>
<dbReference type="GO" id="GO:0015914">
    <property type="term" value="P:phospholipid transport"/>
    <property type="evidence" value="ECO:0007669"/>
    <property type="project" value="InterPro"/>
</dbReference>
<dbReference type="InterPro" id="IPR052336">
    <property type="entry name" value="MlaD_Phospholipid_Transporter"/>
</dbReference>
<dbReference type="PANTHER" id="PTHR33371">
    <property type="entry name" value="INTERMEMBRANE PHOSPHOLIPID TRANSPORT SYSTEM BINDING PROTEIN MLAD-RELATED"/>
    <property type="match status" value="1"/>
</dbReference>
<name>A0A0F5MQ96_9RICK</name>
<dbReference type="Pfam" id="PF02470">
    <property type="entry name" value="MlaD"/>
    <property type="match status" value="1"/>
</dbReference>
<comment type="caution">
    <text evidence="2">The sequence shown here is derived from an EMBL/GenBank/DDBJ whole genome shotgun (WGS) entry which is preliminary data.</text>
</comment>